<dbReference type="InterPro" id="IPR002401">
    <property type="entry name" value="Cyt_P450_E_grp-I"/>
</dbReference>
<protein>
    <recommendedName>
        <fullName evidence="12">Cytochrome P450</fullName>
    </recommendedName>
</protein>
<evidence type="ECO:0000256" key="10">
    <source>
        <dbReference type="RuleBase" id="RU000461"/>
    </source>
</evidence>
<dbReference type="RefSeq" id="XP_007321296.1">
    <property type="nucleotide sequence ID" value="XM_007321234.1"/>
</dbReference>
<dbReference type="EMBL" id="GL945438">
    <property type="protein sequence ID" value="EGO21510.1"/>
    <property type="molecule type" value="Genomic_DNA"/>
</dbReference>
<dbReference type="CDD" id="cd11065">
    <property type="entry name" value="CYP64-like"/>
    <property type="match status" value="1"/>
</dbReference>
<evidence type="ECO:0000256" key="8">
    <source>
        <dbReference type="ARBA" id="ARBA00023033"/>
    </source>
</evidence>
<comment type="pathway">
    <text evidence="2">Secondary metabolite biosynthesis.</text>
</comment>
<comment type="similarity">
    <text evidence="3 10">Belongs to the cytochrome P450 family.</text>
</comment>
<keyword evidence="5 9" id="KW-0479">Metal-binding</keyword>
<dbReference type="Pfam" id="PF00067">
    <property type="entry name" value="p450"/>
    <property type="match status" value="1"/>
</dbReference>
<dbReference type="GO" id="GO:0016705">
    <property type="term" value="F:oxidoreductase activity, acting on paired donors, with incorporation or reduction of molecular oxygen"/>
    <property type="evidence" value="ECO:0007669"/>
    <property type="project" value="InterPro"/>
</dbReference>
<dbReference type="KEGG" id="sla:SERLADRAFT_473949"/>
<dbReference type="OrthoDB" id="2789670at2759"/>
<keyword evidence="6 10" id="KW-0560">Oxidoreductase</keyword>
<dbReference type="AlphaFoldDB" id="F8P4H2"/>
<sequence>MVNNREKRARCPLPPGPRPFPVVGNVMSVNSKEPWVTYTNWGKTYGPLVYSRLFSKDIIVINSEKIAKDILDRRSSVFSDRPTLTTIDLFGWTWNVAFMPYGERWRQCRRLFHQTFRPEAALTYRPVQMLKSMSSSIIMAVAYGYDTAPRHDALVKIVEDTLNLAIGVVTPEKAALLGAFPFLLRLPYWLPGAGFQKKAQESRQVSKEQVDAPYRHVTQNLTSNSLLPCICSDLLGRMKDGGNVEYHENLVKDVAATAFNAASETTSSAMLIFTLAMLQNPKVQAKAQAEIDAIVGRDRLPEFSDRASLPYIDAVLRETLRWHPVVPLGIAHAATNDDIYEGYYIPKGATVMANLWAMSHDESIYPNPYEFKPERFLSNGKLVDDVVSYAFGFGRRVCIGRHVADASLWAGIASVLSVFNIRKAVDDLGKEVEFQVEWTSGLTTHPLLFPCVIEPRSLEMTPQRLAEMIAVHG</sequence>
<evidence type="ECO:0008006" key="12">
    <source>
        <dbReference type="Google" id="ProtNLM"/>
    </source>
</evidence>
<evidence type="ECO:0000256" key="2">
    <source>
        <dbReference type="ARBA" id="ARBA00005179"/>
    </source>
</evidence>
<evidence type="ECO:0000256" key="7">
    <source>
        <dbReference type="ARBA" id="ARBA00023004"/>
    </source>
</evidence>
<keyword evidence="7 9" id="KW-0408">Iron</keyword>
<dbReference type="GO" id="GO:0020037">
    <property type="term" value="F:heme binding"/>
    <property type="evidence" value="ECO:0007669"/>
    <property type="project" value="InterPro"/>
</dbReference>
<dbReference type="PRINTS" id="PR00463">
    <property type="entry name" value="EP450I"/>
</dbReference>
<evidence type="ECO:0000256" key="5">
    <source>
        <dbReference type="ARBA" id="ARBA00022723"/>
    </source>
</evidence>
<proteinExistence type="inferred from homology"/>
<evidence type="ECO:0000256" key="6">
    <source>
        <dbReference type="ARBA" id="ARBA00023002"/>
    </source>
</evidence>
<accession>F8P4H2</accession>
<dbReference type="PANTHER" id="PTHR46300:SF7">
    <property type="entry name" value="P450, PUTATIVE (EUROFUNG)-RELATED"/>
    <property type="match status" value="1"/>
</dbReference>
<gene>
    <name evidence="11" type="ORF">SERLADRAFT_473949</name>
</gene>
<evidence type="ECO:0000256" key="3">
    <source>
        <dbReference type="ARBA" id="ARBA00010617"/>
    </source>
</evidence>
<dbReference type="PANTHER" id="PTHR46300">
    <property type="entry name" value="P450, PUTATIVE (EUROFUNG)-RELATED-RELATED"/>
    <property type="match status" value="1"/>
</dbReference>
<name>F8P4H2_SERL9</name>
<evidence type="ECO:0000313" key="11">
    <source>
        <dbReference type="EMBL" id="EGO21510.1"/>
    </source>
</evidence>
<dbReference type="GeneID" id="18820403"/>
<evidence type="ECO:0000256" key="1">
    <source>
        <dbReference type="ARBA" id="ARBA00001971"/>
    </source>
</evidence>
<dbReference type="Gene3D" id="1.10.630.10">
    <property type="entry name" value="Cytochrome P450"/>
    <property type="match status" value="1"/>
</dbReference>
<keyword evidence="4 9" id="KW-0349">Heme</keyword>
<dbReference type="PROSITE" id="PS00086">
    <property type="entry name" value="CYTOCHROME_P450"/>
    <property type="match status" value="1"/>
</dbReference>
<reference evidence="11" key="1">
    <citation type="submission" date="2011-04" db="EMBL/GenBank/DDBJ databases">
        <title>Evolution of plant cell wall degrading machinery underlies the functional diversity of forest fungi.</title>
        <authorList>
            <consortium name="US DOE Joint Genome Institute (JGI-PGF)"/>
            <person name="Eastwood D.C."/>
            <person name="Floudas D."/>
            <person name="Binder M."/>
            <person name="Majcherczyk A."/>
            <person name="Schneider P."/>
            <person name="Aerts A."/>
            <person name="Asiegbu F.O."/>
            <person name="Baker S.E."/>
            <person name="Barry K."/>
            <person name="Bendiksby M."/>
            <person name="Blumentritt M."/>
            <person name="Coutinho P.M."/>
            <person name="Cullen D."/>
            <person name="Cullen D."/>
            <person name="Gathman A."/>
            <person name="Goodell B."/>
            <person name="Henrissat B."/>
            <person name="Ihrmark K."/>
            <person name="Kauserud H."/>
            <person name="Kohler A."/>
            <person name="LaButti K."/>
            <person name="Lapidus A."/>
            <person name="Lavin J.L."/>
            <person name="Lee Y.-H."/>
            <person name="Lindquist E."/>
            <person name="Lilly W."/>
            <person name="Lucas S."/>
            <person name="Morin E."/>
            <person name="Murat C."/>
            <person name="Oguiza J.A."/>
            <person name="Park J."/>
            <person name="Pisabarro A.G."/>
            <person name="Riley R."/>
            <person name="Rosling A."/>
            <person name="Salamov A."/>
            <person name="Schmidt O."/>
            <person name="Schmutz J."/>
            <person name="Skrede I."/>
            <person name="Stenlid J."/>
            <person name="Wiebenga A."/>
            <person name="Xie X."/>
            <person name="Kues U."/>
            <person name="Hibbett D.S."/>
            <person name="Hoffmeister D."/>
            <person name="Hogberg N."/>
            <person name="Martin F."/>
            <person name="Grigoriev I.V."/>
            <person name="Watkinson S.C."/>
        </authorList>
    </citation>
    <scope>NUCLEOTIDE SEQUENCE</scope>
    <source>
        <strain evidence="11">S7.9</strain>
    </source>
</reference>
<comment type="cofactor">
    <cofactor evidence="1 9">
        <name>heme</name>
        <dbReference type="ChEBI" id="CHEBI:30413"/>
    </cofactor>
</comment>
<dbReference type="InterPro" id="IPR050364">
    <property type="entry name" value="Cytochrome_P450_fung"/>
</dbReference>
<evidence type="ECO:0000256" key="9">
    <source>
        <dbReference type="PIRSR" id="PIRSR602401-1"/>
    </source>
</evidence>
<dbReference type="Proteomes" id="UP000008064">
    <property type="component" value="Unassembled WGS sequence"/>
</dbReference>
<dbReference type="PRINTS" id="PR00385">
    <property type="entry name" value="P450"/>
</dbReference>
<dbReference type="GO" id="GO:0005506">
    <property type="term" value="F:iron ion binding"/>
    <property type="evidence" value="ECO:0007669"/>
    <property type="project" value="InterPro"/>
</dbReference>
<dbReference type="HOGENOM" id="CLU_001570_2_0_1"/>
<feature type="binding site" description="axial binding residue" evidence="9">
    <location>
        <position position="398"/>
    </location>
    <ligand>
        <name>heme</name>
        <dbReference type="ChEBI" id="CHEBI:30413"/>
    </ligand>
    <ligandPart>
        <name>Fe</name>
        <dbReference type="ChEBI" id="CHEBI:18248"/>
    </ligandPart>
</feature>
<dbReference type="InterPro" id="IPR001128">
    <property type="entry name" value="Cyt_P450"/>
</dbReference>
<dbReference type="SUPFAM" id="SSF48264">
    <property type="entry name" value="Cytochrome P450"/>
    <property type="match status" value="1"/>
</dbReference>
<organism>
    <name type="scientific">Serpula lacrymans var. lacrymans (strain S7.9)</name>
    <name type="common">Dry rot fungus</name>
    <dbReference type="NCBI Taxonomy" id="578457"/>
    <lineage>
        <taxon>Eukaryota</taxon>
        <taxon>Fungi</taxon>
        <taxon>Dikarya</taxon>
        <taxon>Basidiomycota</taxon>
        <taxon>Agaricomycotina</taxon>
        <taxon>Agaricomycetes</taxon>
        <taxon>Agaricomycetidae</taxon>
        <taxon>Boletales</taxon>
        <taxon>Coniophorineae</taxon>
        <taxon>Serpulaceae</taxon>
        <taxon>Serpula</taxon>
    </lineage>
</organism>
<evidence type="ECO:0000256" key="4">
    <source>
        <dbReference type="ARBA" id="ARBA00022617"/>
    </source>
</evidence>
<dbReference type="GO" id="GO:0004497">
    <property type="term" value="F:monooxygenase activity"/>
    <property type="evidence" value="ECO:0007669"/>
    <property type="project" value="UniProtKB-KW"/>
</dbReference>
<dbReference type="InterPro" id="IPR036396">
    <property type="entry name" value="Cyt_P450_sf"/>
</dbReference>
<keyword evidence="8 10" id="KW-0503">Monooxygenase</keyword>
<dbReference type="InterPro" id="IPR017972">
    <property type="entry name" value="Cyt_P450_CS"/>
</dbReference>